<dbReference type="SMART" id="SM00490">
    <property type="entry name" value="HELICc"/>
    <property type="match status" value="1"/>
</dbReference>
<feature type="compositionally biased region" description="Acidic residues" evidence="10">
    <location>
        <begin position="597"/>
        <end position="606"/>
    </location>
</feature>
<reference evidence="13" key="1">
    <citation type="thesis" date="2020" institute="ProQuest LLC" country="789 East Eisenhower Parkway, Ann Arbor, MI, USA">
        <title>Comparative Genomics and Chromosome Evolution.</title>
        <authorList>
            <person name="Mudd A.B."/>
        </authorList>
    </citation>
    <scope>NUCLEOTIDE SEQUENCE</scope>
    <source>
        <strain evidence="13">HN-11 Male</strain>
        <tissue evidence="13">Kidney and liver</tissue>
    </source>
</reference>
<dbReference type="GO" id="GO:0140658">
    <property type="term" value="F:ATP-dependent chromatin remodeler activity"/>
    <property type="evidence" value="ECO:0007669"/>
    <property type="project" value="TreeGrafter"/>
</dbReference>
<feature type="compositionally biased region" description="Polar residues" evidence="10">
    <location>
        <begin position="777"/>
        <end position="786"/>
    </location>
</feature>
<dbReference type="Pfam" id="PF06465">
    <property type="entry name" value="DUF1087"/>
    <property type="match status" value="1"/>
</dbReference>
<dbReference type="InterPro" id="IPR009462">
    <property type="entry name" value="CHD_II_SANT-like"/>
</dbReference>
<dbReference type="InterPro" id="IPR038718">
    <property type="entry name" value="SNF2-like_sf"/>
</dbReference>
<dbReference type="Gene3D" id="3.40.50.10810">
    <property type="entry name" value="Tandem AAA-ATPase domain"/>
    <property type="match status" value="1"/>
</dbReference>
<feature type="region of interest" description="Disordered" evidence="10">
    <location>
        <begin position="579"/>
        <end position="629"/>
    </location>
</feature>
<evidence type="ECO:0000256" key="9">
    <source>
        <dbReference type="ARBA" id="ARBA00049360"/>
    </source>
</evidence>
<evidence type="ECO:0000256" key="7">
    <source>
        <dbReference type="ARBA" id="ARBA00022853"/>
    </source>
</evidence>
<feature type="compositionally biased region" description="Basic and acidic residues" evidence="10">
    <location>
        <begin position="607"/>
        <end position="625"/>
    </location>
</feature>
<dbReference type="InterPro" id="IPR012957">
    <property type="entry name" value="CHD_C2"/>
</dbReference>
<name>A0A8J6EHT2_ELECQ</name>
<feature type="domain" description="Helicase C-terminal" evidence="12">
    <location>
        <begin position="294"/>
        <end position="459"/>
    </location>
</feature>
<evidence type="ECO:0000259" key="12">
    <source>
        <dbReference type="PROSITE" id="PS51194"/>
    </source>
</evidence>
<dbReference type="Pfam" id="PF00271">
    <property type="entry name" value="Helicase_C"/>
    <property type="match status" value="1"/>
</dbReference>
<evidence type="ECO:0000256" key="1">
    <source>
        <dbReference type="ARBA" id="ARBA00004123"/>
    </source>
</evidence>
<feature type="compositionally biased region" description="Low complexity" evidence="10">
    <location>
        <begin position="749"/>
        <end position="776"/>
    </location>
</feature>
<dbReference type="CDD" id="cd18793">
    <property type="entry name" value="SF2_C_SNF"/>
    <property type="match status" value="1"/>
</dbReference>
<feature type="domain" description="Helicase ATP-binding" evidence="11">
    <location>
        <begin position="1"/>
        <end position="162"/>
    </location>
</feature>
<dbReference type="Pfam" id="PF06461">
    <property type="entry name" value="CHDII_SANT-like"/>
    <property type="match status" value="1"/>
</dbReference>
<dbReference type="FunFam" id="3.40.50.300:FF:000015">
    <property type="entry name" value="chromodomain-helicase-DNA-binding protein 9 isoform X1"/>
    <property type="match status" value="1"/>
</dbReference>
<keyword evidence="14" id="KW-1185">Reference proteome</keyword>
<keyword evidence="6" id="KW-0067">ATP-binding</keyword>
<feature type="compositionally biased region" description="Polar residues" evidence="10">
    <location>
        <begin position="859"/>
        <end position="868"/>
    </location>
</feature>
<dbReference type="InterPro" id="IPR027417">
    <property type="entry name" value="P-loop_NTPase"/>
</dbReference>
<dbReference type="InterPro" id="IPR001650">
    <property type="entry name" value="Helicase_C-like"/>
</dbReference>
<comment type="subcellular location">
    <subcellularLocation>
        <location evidence="1">Nucleus</location>
    </subcellularLocation>
</comment>
<feature type="region of interest" description="Disordered" evidence="10">
    <location>
        <begin position="743"/>
        <end position="948"/>
    </location>
</feature>
<feature type="compositionally biased region" description="Basic and acidic residues" evidence="10">
    <location>
        <begin position="912"/>
        <end position="948"/>
    </location>
</feature>
<evidence type="ECO:0000313" key="14">
    <source>
        <dbReference type="Proteomes" id="UP000770717"/>
    </source>
</evidence>
<dbReference type="InterPro" id="IPR014001">
    <property type="entry name" value="Helicase_ATP-bd"/>
</dbReference>
<dbReference type="GO" id="GO:0016887">
    <property type="term" value="F:ATP hydrolysis activity"/>
    <property type="evidence" value="ECO:0007669"/>
    <property type="project" value="TreeGrafter"/>
</dbReference>
<dbReference type="InterPro" id="IPR002464">
    <property type="entry name" value="DNA/RNA_helicase_DEAH_CS"/>
</dbReference>
<evidence type="ECO:0000313" key="13">
    <source>
        <dbReference type="EMBL" id="KAG9469547.1"/>
    </source>
</evidence>
<evidence type="ECO:0000259" key="11">
    <source>
        <dbReference type="PROSITE" id="PS51192"/>
    </source>
</evidence>
<keyword evidence="8" id="KW-0539">Nucleus</keyword>
<dbReference type="InterPro" id="IPR049730">
    <property type="entry name" value="SNF2/RAD54-like_C"/>
</dbReference>
<dbReference type="Proteomes" id="UP000770717">
    <property type="component" value="Unassembled WGS sequence"/>
</dbReference>
<dbReference type="InterPro" id="IPR000330">
    <property type="entry name" value="SNF2_N"/>
</dbReference>
<dbReference type="Pfam" id="PF08074">
    <property type="entry name" value="CHDCT2"/>
    <property type="match status" value="1"/>
</dbReference>
<dbReference type="EMBL" id="WNTK01000491">
    <property type="protein sequence ID" value="KAG9469547.1"/>
    <property type="molecule type" value="Genomic_DNA"/>
</dbReference>
<proteinExistence type="inferred from homology"/>
<feature type="compositionally biased region" description="Basic and acidic residues" evidence="10">
    <location>
        <begin position="878"/>
        <end position="904"/>
    </location>
</feature>
<comment type="catalytic activity">
    <reaction evidence="9">
        <text>ATP + H2O = ADP + phosphate + H(+)</text>
        <dbReference type="Rhea" id="RHEA:13065"/>
        <dbReference type="ChEBI" id="CHEBI:15377"/>
        <dbReference type="ChEBI" id="CHEBI:15378"/>
        <dbReference type="ChEBI" id="CHEBI:30616"/>
        <dbReference type="ChEBI" id="CHEBI:43474"/>
        <dbReference type="ChEBI" id="CHEBI:456216"/>
    </reaction>
</comment>
<dbReference type="InterPro" id="IPR009463">
    <property type="entry name" value="DUF1087"/>
</dbReference>
<dbReference type="GO" id="GO:0042393">
    <property type="term" value="F:histone binding"/>
    <property type="evidence" value="ECO:0007669"/>
    <property type="project" value="TreeGrafter"/>
</dbReference>
<protein>
    <recommendedName>
        <fullName evidence="15">Chromodomain helicase DNA binding protein 3</fullName>
    </recommendedName>
</protein>
<dbReference type="PROSITE" id="PS00690">
    <property type="entry name" value="DEAH_ATP_HELICASE"/>
    <property type="match status" value="1"/>
</dbReference>
<dbReference type="PROSITE" id="PS51194">
    <property type="entry name" value="HELICASE_CTER"/>
    <property type="match status" value="1"/>
</dbReference>
<keyword evidence="5" id="KW-0378">Hydrolase</keyword>
<evidence type="ECO:0000256" key="4">
    <source>
        <dbReference type="ARBA" id="ARBA00022741"/>
    </source>
</evidence>
<dbReference type="PANTHER" id="PTHR45623">
    <property type="entry name" value="CHROMODOMAIN-HELICASE-DNA-BINDING PROTEIN 3-RELATED-RELATED"/>
    <property type="match status" value="1"/>
</dbReference>
<organism evidence="13 14">
    <name type="scientific">Eleutherodactylus coqui</name>
    <name type="common">Puerto Rican coqui</name>
    <dbReference type="NCBI Taxonomy" id="57060"/>
    <lineage>
        <taxon>Eukaryota</taxon>
        <taxon>Metazoa</taxon>
        <taxon>Chordata</taxon>
        <taxon>Craniata</taxon>
        <taxon>Vertebrata</taxon>
        <taxon>Euteleostomi</taxon>
        <taxon>Amphibia</taxon>
        <taxon>Batrachia</taxon>
        <taxon>Anura</taxon>
        <taxon>Neobatrachia</taxon>
        <taxon>Hyloidea</taxon>
        <taxon>Eleutherodactylidae</taxon>
        <taxon>Eleutherodactylinae</taxon>
        <taxon>Eleutherodactylus</taxon>
        <taxon>Eleutherodactylus</taxon>
    </lineage>
</organism>
<evidence type="ECO:0000256" key="3">
    <source>
        <dbReference type="ARBA" id="ARBA00022737"/>
    </source>
</evidence>
<dbReference type="GO" id="GO:0005524">
    <property type="term" value="F:ATP binding"/>
    <property type="evidence" value="ECO:0007669"/>
    <property type="project" value="UniProtKB-KW"/>
</dbReference>
<dbReference type="OrthoDB" id="5857104at2759"/>
<dbReference type="PROSITE" id="PS51192">
    <property type="entry name" value="HELICASE_ATP_BIND_1"/>
    <property type="match status" value="1"/>
</dbReference>
<feature type="compositionally biased region" description="Polar residues" evidence="10">
    <location>
        <begin position="832"/>
        <end position="848"/>
    </location>
</feature>
<keyword evidence="3" id="KW-0677">Repeat</keyword>
<dbReference type="PANTHER" id="PTHR45623:SF9">
    <property type="entry name" value="CHROMODOMAIN-HELICASE-DNA-BINDING PROTEIN 3"/>
    <property type="match status" value="1"/>
</dbReference>
<dbReference type="Gene3D" id="1.10.10.60">
    <property type="entry name" value="Homeodomain-like"/>
    <property type="match status" value="1"/>
</dbReference>
<dbReference type="SMART" id="SM01147">
    <property type="entry name" value="DUF1087"/>
    <property type="match status" value="1"/>
</dbReference>
<sequence length="1236" mass="140617">MENFKIVFSLQGHTRGPFLVSAPLSTIINWEREFQMWAPGFYVVTYTGDKDSRAMIRENEFSYQDNVMKGGKKAFKMKAQAQVKFHVLLTSYELITIDQAALGSIRWACLVVDEAHRLKNNQSKFFRVLNGYQIDYKLLLTGTPLQNNLEELFHLLNFLTPERFNNLEGFLEEFADISKEDQIKKLHDLLGPHMLRRLKADVFKNMPAKTELIVRVELSPMQKKYYKFILTRNFEALNSRGGGNQVSLLNIMMDLKKCCNHPYLFPVAAMESPKLPTGAYEGGALIKSSGKLLLLQKMLRKLHEQGHRVLIFSQMTKMLDLLEDFLDYELYKYERIDGGVTGALRQEAIDRFNAPGAQQFCFLLSTRAGGLGINLATADTVIIYDSDWNPHNDIQAFSRAHRIGQANKVMIYRFVTRASVEERITQVAKRKMMLTHLVVRPGLGSKAGSMSKQELDDILKFGTEELFKDEIEGDNKEEDSSVIHYDNGAIARLLDRNQDETEDTEVQNMNEYLSSFKVAQYVVREEEKLEELEREVIKQEENVDPDYWEKLLRHHYEQQQEDLARNLGKGKRVRKQVNYNDAAQEDQDNQSEYSVGSEEEDEDFDERTEGRRQSRRQLRNEKDKPLPPLLARVGGNIEVLGFNTRQRKAFLNAVMRWGMPPQDAFTTHWLVRDLRGKSEKEFKAYVSLFMRHLCEPGADGSETFADGVPREGLSRQQVLTRIGVMSLVKKKVQEFEHINGRWSMPELMPDPSLDSRLSSRASSPTIKTSTTTPDPSLSNTPCTSKPATPAPSERAENGGTPVDREDPENKEQKEKDVKGTEKKETEGDHTSIVRTPTPQETASPSSSVALEKSDEKQTPETSDQSQGRQEPGPQTPTVEERNAPQPEKSQEAVAEKNPTTERLDPGQAEIPRGPEEVKFERETLKELKTNHQRDDLRNSNGRKEESRPERARFMFNIADGGFTELHTLWQNEERAAICSGRLNEIWHRRHDYWLLAGVVIHGYARWQDLQNDPPYAIINEPFKSETNKGNFLEMKNKFLARRFKLLEQALVIEEQLRRAAYLNMTQDPSHPAMALNARFSEVECLAESHQHLSKESLAGNKPANAVLHKVLNQLEELLSDMKADVTRLPASLARIPPIAARLQMSERSILSRLASKGSETAAPLVFPPGPYTTPPLFGGHFPSNPPTAPHTGTNYNQMPLGSFLSASNGPPILVKKEMDLMDRKDGRSGEVICIDD</sequence>
<dbReference type="GO" id="GO:0003682">
    <property type="term" value="F:chromatin binding"/>
    <property type="evidence" value="ECO:0007669"/>
    <property type="project" value="TreeGrafter"/>
</dbReference>
<accession>A0A8J6EHT2</accession>
<dbReference type="Pfam" id="PF00176">
    <property type="entry name" value="SNF2-rel_dom"/>
    <property type="match status" value="1"/>
</dbReference>
<dbReference type="AlphaFoldDB" id="A0A8J6EHT2"/>
<feature type="compositionally biased region" description="Basic and acidic residues" evidence="10">
    <location>
        <begin position="802"/>
        <end position="831"/>
    </location>
</feature>
<comment type="similarity">
    <text evidence="2">Belongs to the SNF2/RAD54 helicase family.</text>
</comment>
<keyword evidence="7" id="KW-0156">Chromatin regulator</keyword>
<keyword evidence="4" id="KW-0547">Nucleotide-binding</keyword>
<evidence type="ECO:0000256" key="8">
    <source>
        <dbReference type="ARBA" id="ARBA00023242"/>
    </source>
</evidence>
<evidence type="ECO:0000256" key="6">
    <source>
        <dbReference type="ARBA" id="ARBA00022840"/>
    </source>
</evidence>
<dbReference type="Gene3D" id="3.40.50.300">
    <property type="entry name" value="P-loop containing nucleotide triphosphate hydrolases"/>
    <property type="match status" value="1"/>
</dbReference>
<comment type="caution">
    <text evidence="13">The sequence shown here is derived from an EMBL/GenBank/DDBJ whole genome shotgun (WGS) entry which is preliminary data.</text>
</comment>
<dbReference type="FunFam" id="1.10.10.60:FF:000037">
    <property type="entry name" value="chromodomain-helicase-DNA-binding protein 3 isoform X1"/>
    <property type="match status" value="1"/>
</dbReference>
<evidence type="ECO:0000256" key="10">
    <source>
        <dbReference type="SAM" id="MobiDB-lite"/>
    </source>
</evidence>
<evidence type="ECO:0000256" key="5">
    <source>
        <dbReference type="ARBA" id="ARBA00022801"/>
    </source>
</evidence>
<dbReference type="SMART" id="SM01146">
    <property type="entry name" value="DUF1086"/>
    <property type="match status" value="1"/>
</dbReference>
<dbReference type="FunFam" id="3.40.50.10810:FF:000192">
    <property type="entry name" value="Chromodomain helicase DNA-binding protein 3"/>
    <property type="match status" value="1"/>
</dbReference>
<dbReference type="GO" id="GO:0003677">
    <property type="term" value="F:DNA binding"/>
    <property type="evidence" value="ECO:0007669"/>
    <property type="project" value="InterPro"/>
</dbReference>
<dbReference type="SUPFAM" id="SSF52540">
    <property type="entry name" value="P-loop containing nucleoside triphosphate hydrolases"/>
    <property type="match status" value="2"/>
</dbReference>
<gene>
    <name evidence="13" type="ORF">GDO78_020249</name>
</gene>
<evidence type="ECO:0008006" key="15">
    <source>
        <dbReference type="Google" id="ProtNLM"/>
    </source>
</evidence>
<evidence type="ECO:0000256" key="2">
    <source>
        <dbReference type="ARBA" id="ARBA00007025"/>
    </source>
</evidence>
<dbReference type="GO" id="GO:0016581">
    <property type="term" value="C:NuRD complex"/>
    <property type="evidence" value="ECO:0007669"/>
    <property type="project" value="TreeGrafter"/>
</dbReference>